<protein>
    <submittedName>
        <fullName evidence="2">HlyD family efflux transporter periplasmic adaptor subunit</fullName>
    </submittedName>
</protein>
<dbReference type="Gene3D" id="2.40.50.100">
    <property type="match status" value="1"/>
</dbReference>
<dbReference type="Proteomes" id="UP000709466">
    <property type="component" value="Unassembled WGS sequence"/>
</dbReference>
<comment type="caution">
    <text evidence="2">The sequence shown here is derived from an EMBL/GenBank/DDBJ whole genome shotgun (WGS) entry which is preliminary data.</text>
</comment>
<dbReference type="PANTHER" id="PTHR30469:SF15">
    <property type="entry name" value="HLYD FAMILY OF SECRETION PROTEINS"/>
    <property type="match status" value="1"/>
</dbReference>
<gene>
    <name evidence="2" type="ORF">HCZ30_14210</name>
</gene>
<evidence type="ECO:0000313" key="3">
    <source>
        <dbReference type="Proteomes" id="UP000709466"/>
    </source>
</evidence>
<dbReference type="SUPFAM" id="SSF111369">
    <property type="entry name" value="HlyD-like secretion proteins"/>
    <property type="match status" value="2"/>
</dbReference>
<dbReference type="PANTHER" id="PTHR30469">
    <property type="entry name" value="MULTIDRUG RESISTANCE PROTEIN MDTA"/>
    <property type="match status" value="1"/>
</dbReference>
<keyword evidence="3" id="KW-1185">Reference proteome</keyword>
<keyword evidence="1" id="KW-0175">Coiled coil</keyword>
<evidence type="ECO:0000313" key="2">
    <source>
        <dbReference type="EMBL" id="NIY73583.1"/>
    </source>
</evidence>
<reference evidence="2 3" key="1">
    <citation type="submission" date="2020-03" db="EMBL/GenBank/DDBJ databases">
        <title>Bacterial isolates of synthetic phycosphere.</title>
        <authorList>
            <person name="Fu H."/>
            <person name="Moran M.A."/>
        </authorList>
    </citation>
    <scope>NUCLEOTIDE SEQUENCE [LARGE SCALE GENOMIC DNA]</scope>
    <source>
        <strain evidence="2 3">HF1</strain>
    </source>
</reference>
<dbReference type="Gene3D" id="2.40.420.20">
    <property type="match status" value="1"/>
</dbReference>
<feature type="coiled-coil region" evidence="1">
    <location>
        <begin position="119"/>
        <end position="153"/>
    </location>
</feature>
<evidence type="ECO:0000256" key="1">
    <source>
        <dbReference type="SAM" id="Coils"/>
    </source>
</evidence>
<organism evidence="2 3">
    <name type="scientific">Marivivens donghaensis</name>
    <dbReference type="NCBI Taxonomy" id="1699413"/>
    <lineage>
        <taxon>Bacteria</taxon>
        <taxon>Pseudomonadati</taxon>
        <taxon>Pseudomonadota</taxon>
        <taxon>Alphaproteobacteria</taxon>
        <taxon>Rhodobacterales</taxon>
        <taxon>Paracoccaceae</taxon>
        <taxon>Marivivens group</taxon>
        <taxon>Marivivens</taxon>
    </lineage>
</organism>
<feature type="coiled-coil region" evidence="1">
    <location>
        <begin position="199"/>
        <end position="233"/>
    </location>
</feature>
<dbReference type="Gene3D" id="1.10.287.470">
    <property type="entry name" value="Helix hairpin bin"/>
    <property type="match status" value="1"/>
</dbReference>
<dbReference type="EMBL" id="JAATOP010000011">
    <property type="protein sequence ID" value="NIY73583.1"/>
    <property type="molecule type" value="Genomic_DNA"/>
</dbReference>
<accession>A0ABX0VZQ2</accession>
<name>A0ABX0VZQ2_9RHOB</name>
<sequence>MRFLRRSLTGLFLLGLTLALLVLAGNTLRLAVAEKMAQEPRSFGQRERVASVDVVTVTPETIAPEMTVFGEIRALRTLLLRSPVAGTVIETDPAFVEGGSVEAGQLLVKIDPTDAESDLFRAEADQRDAEAELRDAQSALEIARDSLTEAQGQADLRQAALDRARSLRERGTATAADVETAELAVASAQSTVLSQRNSVAQAEARVDQAMTSLDRVKLTVEEAERTVADTDINANFDGTLSGVSALQGGRVTANEQIAELIDPSALEVAFRVSTAQYVRLLGDDGDLLDLPVTVALEVSGFSLETTGRITRESATVGDGQTGRLLYAQLDPAPGLRPGDFVSVKITEPDLTNVASVPSTAVGSDGGVLALGEDNRLEFVMIELLRRQGDDVIISVSDLAGRQIVVTRSPLLGSGIKVEPVGGTTEETAEATEMIDLDDERRAKLVAFVTASQMPDEMKSGILAQLEQPSVPAATVERLESRMGG</sequence>
<dbReference type="Gene3D" id="2.40.30.170">
    <property type="match status" value="1"/>
</dbReference>
<proteinExistence type="predicted"/>